<dbReference type="OrthoDB" id="285502at2"/>
<protein>
    <submittedName>
        <fullName evidence="1">Uncharacterized protein</fullName>
    </submittedName>
</protein>
<dbReference type="Proteomes" id="UP000094828">
    <property type="component" value="Unassembled WGS sequence"/>
</dbReference>
<evidence type="ECO:0000313" key="2">
    <source>
        <dbReference type="Proteomes" id="UP000094828"/>
    </source>
</evidence>
<organism evidence="1 2">
    <name type="scientific">Planctopirus hydrillae</name>
    <dbReference type="NCBI Taxonomy" id="1841610"/>
    <lineage>
        <taxon>Bacteria</taxon>
        <taxon>Pseudomonadati</taxon>
        <taxon>Planctomycetota</taxon>
        <taxon>Planctomycetia</taxon>
        <taxon>Planctomycetales</taxon>
        <taxon>Planctomycetaceae</taxon>
        <taxon>Planctopirus</taxon>
    </lineage>
</organism>
<accession>A0A1C3ENW2</accession>
<comment type="caution">
    <text evidence="1">The sequence shown here is derived from an EMBL/GenBank/DDBJ whole genome shotgun (WGS) entry which is preliminary data.</text>
</comment>
<dbReference type="AlphaFoldDB" id="A0A1C3ENW2"/>
<keyword evidence="2" id="KW-1185">Reference proteome</keyword>
<sequence length="140" mass="16050">MTLRHLTVTNPEPTDEELLAWLDETVSLARSAQIEHLVRQSAELQNRLNGLRQTRENGSLTLGEIWRCHRVGCFSREILARYARNESGAGLSEQIRFHLETVECVWCEAVWESLSEADLSRTDRVFQTSAGQWNQQDASH</sequence>
<reference evidence="1 2" key="1">
    <citation type="submission" date="2016-05" db="EMBL/GenBank/DDBJ databases">
        <title>Genomic and physiological characterization of Planctopirus sp. isolated from fresh water lake.</title>
        <authorList>
            <person name="Subhash Y."/>
            <person name="Ramana C."/>
        </authorList>
    </citation>
    <scope>NUCLEOTIDE SEQUENCE [LARGE SCALE GENOMIC DNA]</scope>
    <source>
        <strain evidence="1 2">JC280</strain>
    </source>
</reference>
<gene>
    <name evidence="1" type="ORF">A6X21_04710</name>
</gene>
<dbReference type="RefSeq" id="WP_068846502.1">
    <property type="nucleotide sequence ID" value="NZ_LYDR01000039.1"/>
</dbReference>
<name>A0A1C3ENW2_9PLAN</name>
<dbReference type="EMBL" id="LYDR01000039">
    <property type="protein sequence ID" value="ODA34943.1"/>
    <property type="molecule type" value="Genomic_DNA"/>
</dbReference>
<evidence type="ECO:0000313" key="1">
    <source>
        <dbReference type="EMBL" id="ODA34943.1"/>
    </source>
</evidence>
<proteinExistence type="predicted"/>